<sequence>MKHFFRTVAKVTVPPLLYVLMRIIWFSTSKKFHFISPVGEEQHVCVCWHGELFMSPQAYREIHKKQLASAIISSHFDGSLIAGTLKYLHIRPLRGSTKRGARQVLLQAFKSIKAGEEVLITPDGPRGPRHSMSDGAVGIALKSGLPIFIMNFMAENYWQLKSWDRFVIPKPFSKVDFYLQSISLEGMDFEEAKAFLSERMLEHTILQ</sequence>
<evidence type="ECO:0000313" key="3">
    <source>
        <dbReference type="Proteomes" id="UP000034444"/>
    </source>
</evidence>
<feature type="domain" description="DUF374" evidence="1">
    <location>
        <begin position="63"/>
        <end position="129"/>
    </location>
</feature>
<gene>
    <name evidence="2" type="ORF">YH65_00620</name>
</gene>
<evidence type="ECO:0000259" key="1">
    <source>
        <dbReference type="Pfam" id="PF04028"/>
    </source>
</evidence>
<protein>
    <recommendedName>
        <fullName evidence="1">DUF374 domain-containing protein</fullName>
    </recommendedName>
</protein>
<evidence type="ECO:0000313" key="2">
    <source>
        <dbReference type="EMBL" id="AKF24076.1"/>
    </source>
</evidence>
<dbReference type="InterPro" id="IPR007172">
    <property type="entry name" value="DUF374"/>
</dbReference>
<dbReference type="AlphaFoldDB" id="A0A7U4LZJ1"/>
<reference evidence="3" key="2">
    <citation type="journal article" date="2017" name="Stand. Genomic Sci.">
        <title>Complete genome sequence of the sulfur-oxidizing chemolithoautotrophic Sulfurovum lithotrophicum 42BKTT.</title>
        <authorList>
            <person name="Jeon W."/>
            <person name="Priscilla L."/>
            <person name="Park G."/>
            <person name="Lee H."/>
            <person name="Lee N."/>
            <person name="Lee D."/>
            <person name="Kwon H."/>
            <person name="Ahn I."/>
            <person name="Lee C."/>
            <person name="Lee H."/>
            <person name="Ahn J."/>
        </authorList>
    </citation>
    <scope>NUCLEOTIDE SEQUENCE [LARGE SCALE GENOMIC DNA]</scope>
    <source>
        <strain evidence="3">ATCC BAA-797 / 42BKT</strain>
    </source>
</reference>
<dbReference type="Pfam" id="PF04028">
    <property type="entry name" value="DUF374"/>
    <property type="match status" value="1"/>
</dbReference>
<organism evidence="2 3">
    <name type="scientific">Sulfurovum lithotrophicum</name>
    <dbReference type="NCBI Taxonomy" id="206403"/>
    <lineage>
        <taxon>Bacteria</taxon>
        <taxon>Pseudomonadati</taxon>
        <taxon>Campylobacterota</taxon>
        <taxon>Epsilonproteobacteria</taxon>
        <taxon>Campylobacterales</taxon>
        <taxon>Sulfurovaceae</taxon>
        <taxon>Sulfurovum</taxon>
    </lineage>
</organism>
<dbReference type="KEGG" id="slh:YH65_00620"/>
<dbReference type="RefSeq" id="WP_046550184.1">
    <property type="nucleotide sequence ID" value="NZ_CP011308.1"/>
</dbReference>
<proteinExistence type="predicted"/>
<dbReference type="Proteomes" id="UP000034444">
    <property type="component" value="Chromosome"/>
</dbReference>
<reference evidence="2 3" key="1">
    <citation type="submission" date="2015-04" db="EMBL/GenBank/DDBJ databases">
        <title>Complete genome sequence of Sulfurovum lithotrophicum ATCC BAA-797T.</title>
        <authorList>
            <person name="Ahn J."/>
            <person name="Park G."/>
            <person name="Jeon W."/>
            <person name="Jang Y."/>
            <person name="Jang M."/>
            <person name="Lee H."/>
            <person name="Lee H."/>
        </authorList>
    </citation>
    <scope>NUCLEOTIDE SEQUENCE [LARGE SCALE GENOMIC DNA]</scope>
    <source>
        <strain evidence="3">ATCC BAA-797 / 42BKT</strain>
    </source>
</reference>
<dbReference type="EMBL" id="CP011308">
    <property type="protein sequence ID" value="AKF24076.1"/>
    <property type="molecule type" value="Genomic_DNA"/>
</dbReference>
<name>A0A7U4LZJ1_9BACT</name>
<dbReference type="OrthoDB" id="9810508at2"/>
<accession>A0A7U4LZJ1</accession>
<keyword evidence="3" id="KW-1185">Reference proteome</keyword>